<reference evidence="2 3" key="1">
    <citation type="submission" date="2020-05" db="EMBL/GenBank/DDBJ databases">
        <title>Aquincola sp. isolate from soil.</title>
        <authorList>
            <person name="Han J."/>
            <person name="Kim D.-U."/>
        </authorList>
    </citation>
    <scope>NUCLEOTIDE SEQUENCE [LARGE SCALE GENOMIC DNA]</scope>
    <source>
        <strain evidence="2 3">S2</strain>
    </source>
</reference>
<evidence type="ECO:0008006" key="4">
    <source>
        <dbReference type="Google" id="ProtNLM"/>
    </source>
</evidence>
<feature type="signal peptide" evidence="1">
    <location>
        <begin position="1"/>
        <end position="23"/>
    </location>
</feature>
<evidence type="ECO:0000313" key="3">
    <source>
        <dbReference type="Proteomes" id="UP000737171"/>
    </source>
</evidence>
<organism evidence="2 3">
    <name type="scientific">Pseudaquabacterium terrae</name>
    <dbReference type="NCBI Taxonomy" id="2732868"/>
    <lineage>
        <taxon>Bacteria</taxon>
        <taxon>Pseudomonadati</taxon>
        <taxon>Pseudomonadota</taxon>
        <taxon>Betaproteobacteria</taxon>
        <taxon>Burkholderiales</taxon>
        <taxon>Sphaerotilaceae</taxon>
        <taxon>Pseudaquabacterium</taxon>
    </lineage>
</organism>
<keyword evidence="1" id="KW-0732">Signal</keyword>
<evidence type="ECO:0000313" key="2">
    <source>
        <dbReference type="EMBL" id="NRF68426.1"/>
    </source>
</evidence>
<comment type="caution">
    <text evidence="2">The sequence shown here is derived from an EMBL/GenBank/DDBJ whole genome shotgun (WGS) entry which is preliminary data.</text>
</comment>
<dbReference type="SUPFAM" id="SSF101898">
    <property type="entry name" value="NHL repeat"/>
    <property type="match status" value="1"/>
</dbReference>
<feature type="chain" id="PRO_5046561446" description="SMP-30/Gluconolactonase/LRE-like region domain-containing protein" evidence="1">
    <location>
        <begin position="24"/>
        <end position="412"/>
    </location>
</feature>
<evidence type="ECO:0000256" key="1">
    <source>
        <dbReference type="SAM" id="SignalP"/>
    </source>
</evidence>
<proteinExistence type="predicted"/>
<dbReference type="Gene3D" id="2.130.10.10">
    <property type="entry name" value="YVTN repeat-like/Quinoprotein amine dehydrogenase"/>
    <property type="match status" value="1"/>
</dbReference>
<name>A0ABX2EIM5_9BURK</name>
<accession>A0ABX2EIM5</accession>
<protein>
    <recommendedName>
        <fullName evidence="4">SMP-30/Gluconolactonase/LRE-like region domain-containing protein</fullName>
    </recommendedName>
</protein>
<keyword evidence="3" id="KW-1185">Reference proteome</keyword>
<sequence length="412" mass="43895">MHRHLPRLAAAWLAACLVAGAAAQPVADDPQAPLRAQLARIEALRTQRPGDGVLVYYQAMTLARLDRRNDALAALRSLTGRRLGIVPTAGMGFDALWQDAEFSALREQLSADEPRTPDAPRALHLADPALIPEGIAHDAETKRFFIGSVARHKIVVVDARGRARDFSRPGDRLDAVLGLHVDAKRRVLLAVSTNAFEDSGKTALRNAVLRYPLNDPRRVQRLDAPAAQQLNDVVAAPDGTLFATDSASGSLLRAAPGATLLEPFGQRGALLGANGIAVAPDGSLFVTLSTGIARVNPADGSFQRLPQPDQVVTGGIDGLYWHDGDLVGVQNVTIAGRVIRIHLADAGRRIGGITVLQSHHHPDFDEPTTGTIAGVTLVTIANSQVARYQADGSLREPATLKAPQLIAVPLRR</sequence>
<dbReference type="EMBL" id="JABRWJ010000004">
    <property type="protein sequence ID" value="NRF68426.1"/>
    <property type="molecule type" value="Genomic_DNA"/>
</dbReference>
<dbReference type="InterPro" id="IPR015943">
    <property type="entry name" value="WD40/YVTN_repeat-like_dom_sf"/>
</dbReference>
<gene>
    <name evidence="2" type="ORF">HLB44_15635</name>
</gene>
<dbReference type="Proteomes" id="UP000737171">
    <property type="component" value="Unassembled WGS sequence"/>
</dbReference>
<dbReference type="RefSeq" id="WP_173124056.1">
    <property type="nucleotide sequence ID" value="NZ_JABRWJ010000004.1"/>
</dbReference>